<keyword evidence="1" id="KW-0472">Membrane</keyword>
<accession>A0A5C3M901</accession>
<keyword evidence="1" id="KW-1133">Transmembrane helix</keyword>
<reference evidence="2 3" key="1">
    <citation type="journal article" date="2019" name="Nat. Ecol. Evol.">
        <title>Megaphylogeny resolves global patterns of mushroom evolution.</title>
        <authorList>
            <person name="Varga T."/>
            <person name="Krizsan K."/>
            <person name="Foldi C."/>
            <person name="Dima B."/>
            <person name="Sanchez-Garcia M."/>
            <person name="Sanchez-Ramirez S."/>
            <person name="Szollosi G.J."/>
            <person name="Szarkandi J.G."/>
            <person name="Papp V."/>
            <person name="Albert L."/>
            <person name="Andreopoulos W."/>
            <person name="Angelini C."/>
            <person name="Antonin V."/>
            <person name="Barry K.W."/>
            <person name="Bougher N.L."/>
            <person name="Buchanan P."/>
            <person name="Buyck B."/>
            <person name="Bense V."/>
            <person name="Catcheside P."/>
            <person name="Chovatia M."/>
            <person name="Cooper J."/>
            <person name="Damon W."/>
            <person name="Desjardin D."/>
            <person name="Finy P."/>
            <person name="Geml J."/>
            <person name="Haridas S."/>
            <person name="Hughes K."/>
            <person name="Justo A."/>
            <person name="Karasinski D."/>
            <person name="Kautmanova I."/>
            <person name="Kiss B."/>
            <person name="Kocsube S."/>
            <person name="Kotiranta H."/>
            <person name="LaButti K.M."/>
            <person name="Lechner B.E."/>
            <person name="Liimatainen K."/>
            <person name="Lipzen A."/>
            <person name="Lukacs Z."/>
            <person name="Mihaltcheva S."/>
            <person name="Morgado L.N."/>
            <person name="Niskanen T."/>
            <person name="Noordeloos M.E."/>
            <person name="Ohm R.A."/>
            <person name="Ortiz-Santana B."/>
            <person name="Ovrebo C."/>
            <person name="Racz N."/>
            <person name="Riley R."/>
            <person name="Savchenko A."/>
            <person name="Shiryaev A."/>
            <person name="Soop K."/>
            <person name="Spirin V."/>
            <person name="Szebenyi C."/>
            <person name="Tomsovsky M."/>
            <person name="Tulloss R.E."/>
            <person name="Uehling J."/>
            <person name="Grigoriev I.V."/>
            <person name="Vagvolgyi C."/>
            <person name="Papp T."/>
            <person name="Martin F.M."/>
            <person name="Miettinen O."/>
            <person name="Hibbett D.S."/>
            <person name="Nagy L.G."/>
        </authorList>
    </citation>
    <scope>NUCLEOTIDE SEQUENCE [LARGE SCALE GENOMIC DNA]</scope>
    <source>
        <strain evidence="2 3">CBS 166.37</strain>
    </source>
</reference>
<protein>
    <submittedName>
        <fullName evidence="2">Uncharacterized protein</fullName>
    </submittedName>
</protein>
<proteinExistence type="predicted"/>
<name>A0A5C3M901_9AGAR</name>
<evidence type="ECO:0000256" key="1">
    <source>
        <dbReference type="SAM" id="Phobius"/>
    </source>
</evidence>
<organism evidence="2 3">
    <name type="scientific">Crucibulum laeve</name>
    <dbReference type="NCBI Taxonomy" id="68775"/>
    <lineage>
        <taxon>Eukaryota</taxon>
        <taxon>Fungi</taxon>
        <taxon>Dikarya</taxon>
        <taxon>Basidiomycota</taxon>
        <taxon>Agaricomycotina</taxon>
        <taxon>Agaricomycetes</taxon>
        <taxon>Agaricomycetidae</taxon>
        <taxon>Agaricales</taxon>
        <taxon>Agaricineae</taxon>
        <taxon>Nidulariaceae</taxon>
        <taxon>Crucibulum</taxon>
    </lineage>
</organism>
<sequence>MKYKFKPVPPVAVVLGVVIISVVAMHSACGMSFLYLCMIYRHQHYHVAQVRKGARITKCL</sequence>
<gene>
    <name evidence="2" type="ORF">BDQ12DRAFT_394592</name>
</gene>
<feature type="transmembrane region" description="Helical" evidence="1">
    <location>
        <begin position="12"/>
        <end position="36"/>
    </location>
</feature>
<dbReference type="AlphaFoldDB" id="A0A5C3M901"/>
<keyword evidence="1" id="KW-0812">Transmembrane</keyword>
<evidence type="ECO:0000313" key="2">
    <source>
        <dbReference type="EMBL" id="TFK41740.1"/>
    </source>
</evidence>
<evidence type="ECO:0000313" key="3">
    <source>
        <dbReference type="Proteomes" id="UP000308652"/>
    </source>
</evidence>
<dbReference type="Proteomes" id="UP000308652">
    <property type="component" value="Unassembled WGS sequence"/>
</dbReference>
<dbReference type="EMBL" id="ML213594">
    <property type="protein sequence ID" value="TFK41740.1"/>
    <property type="molecule type" value="Genomic_DNA"/>
</dbReference>
<keyword evidence="3" id="KW-1185">Reference proteome</keyword>